<reference evidence="1" key="1">
    <citation type="submission" date="2020-08" db="EMBL/GenBank/DDBJ databases">
        <title>Multicomponent nature underlies the extraordinary mechanical properties of spider dragline silk.</title>
        <authorList>
            <person name="Kono N."/>
            <person name="Nakamura H."/>
            <person name="Mori M."/>
            <person name="Yoshida Y."/>
            <person name="Ohtoshi R."/>
            <person name="Malay A.D."/>
            <person name="Moran D.A.P."/>
            <person name="Tomita M."/>
            <person name="Numata K."/>
            <person name="Arakawa K."/>
        </authorList>
    </citation>
    <scope>NUCLEOTIDE SEQUENCE</scope>
</reference>
<evidence type="ECO:0000313" key="1">
    <source>
        <dbReference type="EMBL" id="GFU49762.1"/>
    </source>
</evidence>
<dbReference type="AlphaFoldDB" id="A0A8X6UTN2"/>
<keyword evidence="2" id="KW-1185">Reference proteome</keyword>
<accession>A0A8X6UTN2</accession>
<name>A0A8X6UTN2_NEPPI</name>
<sequence>MKEPQSVPRQLQYPPTVMTTKEDEYNASLLSQQHHFRLFKDTASEGKNIPYRVQTSSHAFSCFVSPMGPYSSVSCELSCRKAPIEKGRLSEREGFIFESLIKSSSMFPWLFFYIKREVSGLSASILALSGS</sequence>
<organism evidence="1 2">
    <name type="scientific">Nephila pilipes</name>
    <name type="common">Giant wood spider</name>
    <name type="synonym">Nephila maculata</name>
    <dbReference type="NCBI Taxonomy" id="299642"/>
    <lineage>
        <taxon>Eukaryota</taxon>
        <taxon>Metazoa</taxon>
        <taxon>Ecdysozoa</taxon>
        <taxon>Arthropoda</taxon>
        <taxon>Chelicerata</taxon>
        <taxon>Arachnida</taxon>
        <taxon>Araneae</taxon>
        <taxon>Araneomorphae</taxon>
        <taxon>Entelegynae</taxon>
        <taxon>Araneoidea</taxon>
        <taxon>Nephilidae</taxon>
        <taxon>Nephila</taxon>
    </lineage>
</organism>
<dbReference type="EMBL" id="BMAW01037758">
    <property type="protein sequence ID" value="GFU49762.1"/>
    <property type="molecule type" value="Genomic_DNA"/>
</dbReference>
<comment type="caution">
    <text evidence="1">The sequence shown here is derived from an EMBL/GenBank/DDBJ whole genome shotgun (WGS) entry which is preliminary data.</text>
</comment>
<gene>
    <name evidence="1" type="ORF">NPIL_548881</name>
</gene>
<protein>
    <submittedName>
        <fullName evidence="1">Uncharacterized protein</fullName>
    </submittedName>
</protein>
<proteinExistence type="predicted"/>
<evidence type="ECO:0000313" key="2">
    <source>
        <dbReference type="Proteomes" id="UP000887013"/>
    </source>
</evidence>
<dbReference type="Proteomes" id="UP000887013">
    <property type="component" value="Unassembled WGS sequence"/>
</dbReference>